<dbReference type="RefSeq" id="WP_152076549.1">
    <property type="nucleotide sequence ID" value="NZ_CAAKNU010000032.1"/>
</dbReference>
<evidence type="ECO:0000313" key="1">
    <source>
        <dbReference type="EMBL" id="VWL95970.1"/>
    </source>
</evidence>
<proteinExistence type="predicted"/>
<reference evidence="1 2" key="1">
    <citation type="submission" date="2019-10" db="EMBL/GenBank/DDBJ databases">
        <authorList>
            <person name="Wolf R A."/>
        </authorList>
    </citation>
    <scope>NUCLEOTIDE SEQUENCE [LARGE SCALE GENOMIC DNA]</scope>
    <source>
        <strain evidence="1">Collinsella_aerofaciens_MC2</strain>
    </source>
</reference>
<name>A0A5K1J0U0_9ACTN</name>
<organism evidence="1 2">
    <name type="scientific">Collinsella aerofaciens</name>
    <dbReference type="NCBI Taxonomy" id="74426"/>
    <lineage>
        <taxon>Bacteria</taxon>
        <taxon>Bacillati</taxon>
        <taxon>Actinomycetota</taxon>
        <taxon>Coriobacteriia</taxon>
        <taxon>Coriobacteriales</taxon>
        <taxon>Coriobacteriaceae</taxon>
        <taxon>Collinsella</taxon>
    </lineage>
</organism>
<evidence type="ECO:0000313" key="2">
    <source>
        <dbReference type="Proteomes" id="UP000361836"/>
    </source>
</evidence>
<dbReference type="AlphaFoldDB" id="A0A5K1J0U0"/>
<sequence length="373" mass="41569">MCYLRAMGHFIVSHNAALALLAHIPNPRFGDSEPEVVSIAGACALSDQEAQEVIDRYDLGIETLDLLVPSRADRRRTKHVKTHLCTNELPAGSFISLGHWRGDLDAYVCSPELAFLQAAHDGDAAAAIYAGYAMTSDYRLDNLAPGGVTSRGAGMRDGKLTTKELVAAYLDRASKVRGAAKAKALLPYVEEGSRSPRESGLCMFMSLPAHYGGLALGKAELNKKYFIRDGCNDGRNRKLRVLERTPDITLTAKAEVGLDKVRAGLLPEVLTALVDYDSDAIHDGSDKIHKDAERRNELQMLNGVAYFTVTTDQASDYEKLVRLCERVRRKLHRRKRPIFYKPMTEKQRHLALARAETKRLKLWQAVIETRQHW</sequence>
<dbReference type="EMBL" id="CABWIE010000019">
    <property type="protein sequence ID" value="VWL95970.1"/>
    <property type="molecule type" value="Genomic_DNA"/>
</dbReference>
<dbReference type="Proteomes" id="UP000361836">
    <property type="component" value="Unassembled WGS sequence"/>
</dbReference>
<accession>A0A5K1J0U0</accession>
<gene>
    <name evidence="1" type="ORF">KCJAJFAP_00312</name>
</gene>
<keyword evidence="2" id="KW-1185">Reference proteome</keyword>
<protein>
    <submittedName>
        <fullName evidence="1">Uncharacterized protein</fullName>
    </submittedName>
</protein>